<feature type="region of interest" description="Disordered" evidence="1">
    <location>
        <begin position="540"/>
        <end position="613"/>
    </location>
</feature>
<feature type="region of interest" description="Disordered" evidence="1">
    <location>
        <begin position="1096"/>
        <end position="1125"/>
    </location>
</feature>
<feature type="region of interest" description="Disordered" evidence="1">
    <location>
        <begin position="846"/>
        <end position="868"/>
    </location>
</feature>
<dbReference type="EMBL" id="JAGGLV010000010">
    <property type="protein sequence ID" value="MBP2113276.1"/>
    <property type="molecule type" value="Genomic_DNA"/>
</dbReference>
<reference evidence="2 3" key="1">
    <citation type="submission" date="2021-03" db="EMBL/GenBank/DDBJ databases">
        <title>Genomic Encyclopedia of Type Strains, Phase IV (KMG-IV): sequencing the most valuable type-strain genomes for metagenomic binning, comparative biology and taxonomic classification.</title>
        <authorList>
            <person name="Goeker M."/>
        </authorList>
    </citation>
    <scope>NUCLEOTIDE SEQUENCE [LARGE SCALE GENOMIC DNA]</scope>
    <source>
        <strain evidence="2 3">DSM 101953</strain>
    </source>
</reference>
<accession>A0ABS4NTA1</accession>
<evidence type="ECO:0000313" key="3">
    <source>
        <dbReference type="Proteomes" id="UP000773462"/>
    </source>
</evidence>
<feature type="compositionally biased region" description="Basic and acidic residues" evidence="1">
    <location>
        <begin position="540"/>
        <end position="572"/>
    </location>
</feature>
<name>A0ABS4NTA1_9BACL</name>
<feature type="region of interest" description="Disordered" evidence="1">
    <location>
        <begin position="159"/>
        <end position="253"/>
    </location>
</feature>
<sequence>MPSKIAVHKPAEPQNVTHRRPVQVPLADKAALKPPLRTPLELNQLAHRLRTAPETVSSREFNLLSGVIGLRSALMLLDQGKRTKSEQAEQTRAKADKPSLPELGSKKTAEIKSPPIIKKPDTARAIHAFRKTSQSEAMRGGKSEVKPAVVQAQAEKTGKAEAAAIHARSEGGLKPPAKVSSSAKPERKTEAKMGVEADGKTSARIAAPRQRLADKPAGPEQKSADKPATPGLKSTAAGPQSSASPLKARRTGAKAPVIHIKGSNPGGIIGQLSSVAPAEITQAYNQAVGVSGEALGQQRQQAEKALPVIAAPTGIAPGPAADPMKRTAAAPLPAAKLPAFQSGKQGGDTSAGVNSFPQVTEETDPDQMMEEASRYAANPPEVALTGEADPSQVESFQAEAKQHVQTVQASELEQTRQDFGENRIQPKPDKSILRSAHTIRAVAPPAFQLKPAGSIPPDVAGYLNPQLAAQLQVYMENSQAKYQKGKAPFDAGVTAAEGDTKAEIERLKTEASGKQQTEQAAAKAEVLGYRTQWQEEIKATSGEFDREAGTAAAEKNREIKGIKDEKEGEVKRKLSAAEAESRKEYKNTKSQAEEKQKEGEAEGEQKKKAKNPWEWLKQKGKQIGEAIQKGMNFLFTQLRKAVKAIFDKAKQAVVGLIEAGRKLIVSAIKGFGNVLKGIANTLFARFPGIAKKINGWIDRAVNKAVQVVNTAAALLKKGVSAALDFMGKTVDKLFAGVQSLYNGILSGIGKFLSGEFKINFGKALEVAQIAAEVAAAFATGGGSVLVQIATWLTSTLPKLLRQANTVMTVVSTLRNFKVQNLKQLLNPAGLGGFLVKGLFGELKPLQTGQGDDKEKDKDGGKAPKGGSQEKGLMRVLQLLQGVFELLQKTVGKVSGAINKALPVINISGKSWFNPFSMVYAGMVQGLEVLKNPAEALSEGAGKLKEAAGGLFKGIREKVTEAAGGIKAKVQLLGKPAQLMSVLANKGVDMVLNFIITNPPSALIKAVFKGIEAVAGQSLVDLIRQHIPFADKLINKIAASSPVQGLLQPLQGPVDKVGGLIDEATQGATGLVDEAQSQTNQVFGNGTKLLANLSGITGGAGKDSPGKNSSGKKEEPKASGKAGAAKNETTGDFLGTVKGGVHTRLLAFGKKLLKSGVNLVAAGAGKLKNAIAGLLVNFKIGKESHELWVEKRGSGHVVMMASENKRTVPKIIEGFKIRIGNLDKVKVGNKDFKIHERIKQLKERNTKIEATPQDKLVNSDLETIASVISEVEQYLENKEGGAEGKGSTVFENGRASIETFKSNPKVFSGKSAEEIAKILEDAGYEVTVQASKKSRSGAKIIKIQNTGGDKNITQMQVSPGGGRHGESPYVKISTSDQGIIKIVDGSENVYKTDGAETATIIFTRRK</sequence>
<proteinExistence type="predicted"/>
<feature type="compositionally biased region" description="Basic and acidic residues" evidence="1">
    <location>
        <begin position="579"/>
        <end position="606"/>
    </location>
</feature>
<gene>
    <name evidence="2" type="ORF">J2Z70_003435</name>
</gene>
<protein>
    <submittedName>
        <fullName evidence="2">Uncharacterized protein</fullName>
    </submittedName>
</protein>
<feature type="compositionally biased region" description="Basic and acidic residues" evidence="1">
    <location>
        <begin position="850"/>
        <end position="861"/>
    </location>
</feature>
<evidence type="ECO:0000313" key="2">
    <source>
        <dbReference type="EMBL" id="MBP2113276.1"/>
    </source>
</evidence>
<feature type="region of interest" description="Disordered" evidence="1">
    <location>
        <begin position="81"/>
        <end position="108"/>
    </location>
</feature>
<comment type="caution">
    <text evidence="2">The sequence shown here is derived from an EMBL/GenBank/DDBJ whole genome shotgun (WGS) entry which is preliminary data.</text>
</comment>
<dbReference type="RefSeq" id="WP_209875158.1">
    <property type="nucleotide sequence ID" value="NZ_JAGGLV010000010.1"/>
</dbReference>
<organism evidence="2 3">
    <name type="scientific">Paenibacillus silagei</name>
    <dbReference type="NCBI Taxonomy" id="1670801"/>
    <lineage>
        <taxon>Bacteria</taxon>
        <taxon>Bacillati</taxon>
        <taxon>Bacillota</taxon>
        <taxon>Bacilli</taxon>
        <taxon>Bacillales</taxon>
        <taxon>Paenibacillaceae</taxon>
        <taxon>Paenibacillus</taxon>
    </lineage>
</organism>
<evidence type="ECO:0000256" key="1">
    <source>
        <dbReference type="SAM" id="MobiDB-lite"/>
    </source>
</evidence>
<feature type="compositionally biased region" description="Basic and acidic residues" evidence="1">
    <location>
        <begin position="184"/>
        <end position="201"/>
    </location>
</feature>
<keyword evidence="3" id="KW-1185">Reference proteome</keyword>
<dbReference type="Proteomes" id="UP000773462">
    <property type="component" value="Unassembled WGS sequence"/>
</dbReference>